<dbReference type="Pfam" id="PF12704">
    <property type="entry name" value="MacB_PCD"/>
    <property type="match status" value="2"/>
</dbReference>
<evidence type="ECO:0000256" key="4">
    <source>
        <dbReference type="ARBA" id="ARBA00022989"/>
    </source>
</evidence>
<dbReference type="InterPro" id="IPR050250">
    <property type="entry name" value="Macrolide_Exporter_MacB"/>
</dbReference>
<gene>
    <name evidence="9" type="ORF">SAMN05660226_04037</name>
</gene>
<feature type="transmembrane region" description="Helical" evidence="6">
    <location>
        <begin position="719"/>
        <end position="738"/>
    </location>
</feature>
<evidence type="ECO:0000259" key="8">
    <source>
        <dbReference type="Pfam" id="PF12704"/>
    </source>
</evidence>
<proteinExistence type="predicted"/>
<feature type="transmembrane region" description="Helical" evidence="6">
    <location>
        <begin position="21"/>
        <end position="41"/>
    </location>
</feature>
<name>A0A1T5FJE4_9SPHI</name>
<dbReference type="GO" id="GO:0005886">
    <property type="term" value="C:plasma membrane"/>
    <property type="evidence" value="ECO:0007669"/>
    <property type="project" value="UniProtKB-SubCell"/>
</dbReference>
<dbReference type="GO" id="GO:0022857">
    <property type="term" value="F:transmembrane transporter activity"/>
    <property type="evidence" value="ECO:0007669"/>
    <property type="project" value="TreeGrafter"/>
</dbReference>
<keyword evidence="10" id="KW-1185">Reference proteome</keyword>
<feature type="domain" description="ABC3 transporter permease C-terminal" evidence="7">
    <location>
        <begin position="670"/>
        <end position="779"/>
    </location>
</feature>
<evidence type="ECO:0000259" key="7">
    <source>
        <dbReference type="Pfam" id="PF02687"/>
    </source>
</evidence>
<dbReference type="PROSITE" id="PS51257">
    <property type="entry name" value="PROKAR_LIPOPROTEIN"/>
    <property type="match status" value="1"/>
</dbReference>
<evidence type="ECO:0000313" key="9">
    <source>
        <dbReference type="EMBL" id="SKB96324.1"/>
    </source>
</evidence>
<dbReference type="Proteomes" id="UP000190541">
    <property type="component" value="Unassembled WGS sequence"/>
</dbReference>
<evidence type="ECO:0000256" key="3">
    <source>
        <dbReference type="ARBA" id="ARBA00022692"/>
    </source>
</evidence>
<dbReference type="PANTHER" id="PTHR30572:SF18">
    <property type="entry name" value="ABC-TYPE MACROLIDE FAMILY EXPORT SYSTEM PERMEASE COMPONENT 2"/>
    <property type="match status" value="1"/>
</dbReference>
<dbReference type="EMBL" id="FUYS01000017">
    <property type="protein sequence ID" value="SKB96324.1"/>
    <property type="molecule type" value="Genomic_DNA"/>
</dbReference>
<keyword evidence="4 6" id="KW-1133">Transmembrane helix</keyword>
<evidence type="ECO:0000256" key="2">
    <source>
        <dbReference type="ARBA" id="ARBA00022475"/>
    </source>
</evidence>
<feature type="domain" description="MacB-like periplasmic core" evidence="8">
    <location>
        <begin position="20"/>
        <end position="237"/>
    </location>
</feature>
<keyword evidence="2" id="KW-1003">Cell membrane</keyword>
<dbReference type="RefSeq" id="WP_079718650.1">
    <property type="nucleotide sequence ID" value="NZ_FUYS01000017.1"/>
</dbReference>
<reference evidence="9 10" key="1">
    <citation type="submission" date="2017-02" db="EMBL/GenBank/DDBJ databases">
        <authorList>
            <person name="Peterson S.W."/>
        </authorList>
    </citation>
    <scope>NUCLEOTIDE SEQUENCE [LARGE SCALE GENOMIC DNA]</scope>
    <source>
        <strain evidence="9 10">DSM 22899</strain>
    </source>
</reference>
<evidence type="ECO:0000256" key="5">
    <source>
        <dbReference type="ARBA" id="ARBA00023136"/>
    </source>
</evidence>
<evidence type="ECO:0000313" key="10">
    <source>
        <dbReference type="Proteomes" id="UP000190541"/>
    </source>
</evidence>
<dbReference type="PANTHER" id="PTHR30572">
    <property type="entry name" value="MEMBRANE COMPONENT OF TRANSPORTER-RELATED"/>
    <property type="match status" value="1"/>
</dbReference>
<dbReference type="AlphaFoldDB" id="A0A1T5FJE4"/>
<dbReference type="InterPro" id="IPR025857">
    <property type="entry name" value="MacB_PCD"/>
</dbReference>
<feature type="transmembrane region" description="Helical" evidence="6">
    <location>
        <begin position="373"/>
        <end position="400"/>
    </location>
</feature>
<accession>A0A1T5FJE4</accession>
<dbReference type="Pfam" id="PF02687">
    <property type="entry name" value="FtsX"/>
    <property type="match status" value="2"/>
</dbReference>
<sequence length="790" mass="89073">MLHNYIKVAWRNLVRNKVYSFINILGLSVGMTSCMLILIWIQNEVSHDQFHEKKDRIFIANNRDINEGVINAWSWTPNIMAPTLKQDYPEVEDAIRYNDFNSFLFTVGDKKQKHRGAFTDPGFLTTFSLPLKQGDPKTALNGTYNIVLTEKLAQNLFGDADPMGKIIKIDSTDQFTVSGILEDLPSNTRFDFAYLMPWDYSVRLGWRDSSWANNALATFVLLKEGVSHAAFDQKIKNITKDHLANDPLYKNREVFTQPLTEAWLYSRQENGYYTGGRIEMVRLFVIIAGFILIIACINFMNLSTARSEKRAKEVGIRKVVGAQKELLIGQFLGESLLLAAIAFVFALGFVFLTLPAFSGLVNKALSVDLGNPLFWLFSLSFVVICGLLAGSYPALYLSAFKPVKVLKGLFKRSHATVSPRKVLVVLQFTFAIILIIATIIVSQQIRYAQSRDNGYDRDNLVYLSMEGAIERNYELIRNELISQGAAIAVTKSMSPIITRFSDSWGWSWTGSTEEDKRIDFVRMATDADFVKTIGATLVMGRDIDIYQFPGDSTSILLNETAVRMMRLEDPLNTILRADGEDWRVVGVVKDFIYESPFENVQQLVVFGPKSWFTTIHIKLNPANSTQRNLAIAEQVLKIHNPDYPFEYRFVDEAYARKFREEQRVGTLAALFAGLTIFISCLGLFGLATFTAESRIKEVGVRKVLGASVFNVTVLLSKDFLKLVFVAFVIASPVAWYAMNKWLAGYTYSIGVEWWVFALSGVLAISISLLTISYQAIKAGMANPVRSLRDE</sequence>
<protein>
    <submittedName>
        <fullName evidence="9">ABC-type antimicrobial peptide transport system, permease component</fullName>
    </submittedName>
</protein>
<feature type="transmembrane region" description="Helical" evidence="6">
    <location>
        <begin position="283"/>
        <end position="302"/>
    </location>
</feature>
<dbReference type="InterPro" id="IPR003838">
    <property type="entry name" value="ABC3_permease_C"/>
</dbReference>
<feature type="transmembrane region" description="Helical" evidence="6">
    <location>
        <begin position="667"/>
        <end position="691"/>
    </location>
</feature>
<feature type="transmembrane region" description="Helical" evidence="6">
    <location>
        <begin position="336"/>
        <end position="361"/>
    </location>
</feature>
<evidence type="ECO:0000256" key="6">
    <source>
        <dbReference type="SAM" id="Phobius"/>
    </source>
</evidence>
<feature type="domain" description="ABC3 transporter permease C-terminal" evidence="7">
    <location>
        <begin position="286"/>
        <end position="399"/>
    </location>
</feature>
<dbReference type="STRING" id="623280.SAMN05660226_04037"/>
<feature type="transmembrane region" description="Helical" evidence="6">
    <location>
        <begin position="421"/>
        <end position="441"/>
    </location>
</feature>
<keyword evidence="3 6" id="KW-0812">Transmembrane</keyword>
<organism evidence="9 10">
    <name type="scientific">Parapedobacter luteus</name>
    <dbReference type="NCBI Taxonomy" id="623280"/>
    <lineage>
        <taxon>Bacteria</taxon>
        <taxon>Pseudomonadati</taxon>
        <taxon>Bacteroidota</taxon>
        <taxon>Sphingobacteriia</taxon>
        <taxon>Sphingobacteriales</taxon>
        <taxon>Sphingobacteriaceae</taxon>
        <taxon>Parapedobacter</taxon>
    </lineage>
</organism>
<comment type="subcellular location">
    <subcellularLocation>
        <location evidence="1">Cell membrane</location>
        <topology evidence="1">Multi-pass membrane protein</topology>
    </subcellularLocation>
</comment>
<feature type="domain" description="MacB-like periplasmic core" evidence="8">
    <location>
        <begin position="428"/>
        <end position="625"/>
    </location>
</feature>
<evidence type="ECO:0000256" key="1">
    <source>
        <dbReference type="ARBA" id="ARBA00004651"/>
    </source>
</evidence>
<dbReference type="OrthoDB" id="1451596at2"/>
<feature type="transmembrane region" description="Helical" evidence="6">
    <location>
        <begin position="753"/>
        <end position="776"/>
    </location>
</feature>
<keyword evidence="5 6" id="KW-0472">Membrane</keyword>